<feature type="region of interest" description="Disordered" evidence="1">
    <location>
        <begin position="165"/>
        <end position="189"/>
    </location>
</feature>
<feature type="region of interest" description="Disordered" evidence="1">
    <location>
        <begin position="66"/>
        <end position="124"/>
    </location>
</feature>
<dbReference type="Proteomes" id="UP000265515">
    <property type="component" value="Unassembled WGS sequence"/>
</dbReference>
<gene>
    <name evidence="2" type="ORF">CBR_g12009</name>
</gene>
<comment type="caution">
    <text evidence="2">The sequence shown here is derived from an EMBL/GenBank/DDBJ whole genome shotgun (WGS) entry which is preliminary data.</text>
</comment>
<protein>
    <recommendedName>
        <fullName evidence="4">Coiled-coil SMC6 And NSE5 INteracting (CANIN) domain-containing protein</fullName>
    </recommendedName>
</protein>
<dbReference type="PANTHER" id="PTHR37212">
    <property type="entry name" value="ACTIN PROTEIN 2/3 COMPLEX SUBUNIT-LIKE PROTEIN"/>
    <property type="match status" value="1"/>
</dbReference>
<sequence>MGGDGVSKNYMIGNEQDKDEEGEEEEEDEGEDGEDEEVTLEKLLANRRAVVVGDGAASKRVDLKDCEMSGKETNEVSGSGDFEGQHKDSHESEGEESCGWGDFKGKYKEGQGHGNERGEKLALRSNGKREAGLLKRKILEAKRDSEVENATVGSVTALKKRKVSSQEVQSEVDGEMADKERAVEGKKAKKQAVLALDDAGGQKTAFTKMKENNEALPCCGPNGLDDSQSKRGRRARPAVIGESITTAAVRGEGGGGGGGGRGGKGGGAVVCNATGSKTNIGARSTRAKKEGARENVIDDQGDGFLRKEESREVHAKGDDREQQESGSTSRRSAMMMRSSSSQSTGDIASNSLLRKTKKSKPVSSSLGSKSDARAGRENDDERRVDKSLSSTSGKQKESGRRVKRTLSSPSGKEKEDDRRGVKGLFFMPEVEEEVEEEERQKRKGVKVKALRSTSVGSGDNGRTNSAGAKQMEVAKKKGSKSKDGGGGGGENVDRGIVEKVERRVRDGDRRKGAGLGSGGGVVRGGGEGENVAGEGAETPERGGGRDGARRKGVLGEGGRIAEGRFLRCARPCSSESADRKSPIQRKRHRRIIDDDVDGDEDREDLGPIFPVVATKKRSKIRRASDDPFSLDGLLREKQAAVKAKERAALAEPLDDYLDSPPPSATAEQVRSLCDQLNNAEAGGDDTDNRNWGEPAFGPQKKGLCPFTIDGIPRQPDSIVGQLIHGVEDEGEQLLLAAELLCGTLLPSLIYGKGHCDAATMKWLFDQMVYAEDERFSGGAGNILCDIVSTQSVSSRLRADPQDSDGGCASGWMACLTRRPNGGIEIPNTRQKRCSLAGLPTHSQILGVLKEYGYLAGNDQRKTKAGESSLTRETTVGEQGPPRNIEFLLEFIASLCSSREHYKPFQPKEVEKLVSTMAHFIADQSLAWIRDKVLHCMKALLAYFTEEEFKSRLNVLAASVASACKEVTSNIHVVSHLPFESMRGKILLRQAAYSLLLSMPLGKDLTTISRPHGVPLFDVVKAKTKRGVSALDLIDLVEAGDIWLRNTESIVSSTQALEGWASFLQQCHVQVPVSNTQPGASTLRDLTAFRKAKYQYELQELKRKDDRENGGEEEEWVQQ</sequence>
<feature type="compositionally biased region" description="Basic and acidic residues" evidence="1">
    <location>
        <begin position="538"/>
        <end position="549"/>
    </location>
</feature>
<feature type="compositionally biased region" description="Basic and acidic residues" evidence="1">
    <location>
        <begin position="491"/>
        <end position="511"/>
    </location>
</feature>
<feature type="compositionally biased region" description="Basic and acidic residues" evidence="1">
    <location>
        <begin position="176"/>
        <end position="186"/>
    </location>
</feature>
<evidence type="ECO:0008006" key="4">
    <source>
        <dbReference type="Google" id="ProtNLM"/>
    </source>
</evidence>
<feature type="compositionally biased region" description="Polar residues" evidence="1">
    <location>
        <begin position="451"/>
        <end position="467"/>
    </location>
</feature>
<dbReference type="EMBL" id="BFEA01000165">
    <property type="protein sequence ID" value="GBG72430.1"/>
    <property type="molecule type" value="Genomic_DNA"/>
</dbReference>
<feature type="compositionally biased region" description="Acidic residues" evidence="1">
    <location>
        <begin position="594"/>
        <end position="603"/>
    </location>
</feature>
<feature type="compositionally biased region" description="Gly residues" evidence="1">
    <location>
        <begin position="513"/>
        <end position="528"/>
    </location>
</feature>
<reference evidence="2 3" key="1">
    <citation type="journal article" date="2018" name="Cell">
        <title>The Chara Genome: Secondary Complexity and Implications for Plant Terrestrialization.</title>
        <authorList>
            <person name="Nishiyama T."/>
            <person name="Sakayama H."/>
            <person name="Vries J.D."/>
            <person name="Buschmann H."/>
            <person name="Saint-Marcoux D."/>
            <person name="Ullrich K.K."/>
            <person name="Haas F.B."/>
            <person name="Vanderstraeten L."/>
            <person name="Becker D."/>
            <person name="Lang D."/>
            <person name="Vosolsobe S."/>
            <person name="Rombauts S."/>
            <person name="Wilhelmsson P.K.I."/>
            <person name="Janitza P."/>
            <person name="Kern R."/>
            <person name="Heyl A."/>
            <person name="Rumpler F."/>
            <person name="Villalobos L.I.A.C."/>
            <person name="Clay J.M."/>
            <person name="Skokan R."/>
            <person name="Toyoda A."/>
            <person name="Suzuki Y."/>
            <person name="Kagoshima H."/>
            <person name="Schijlen E."/>
            <person name="Tajeshwar N."/>
            <person name="Catarino B."/>
            <person name="Hetherington A.J."/>
            <person name="Saltykova A."/>
            <person name="Bonnot C."/>
            <person name="Breuninger H."/>
            <person name="Symeonidi A."/>
            <person name="Radhakrishnan G.V."/>
            <person name="Van Nieuwerburgh F."/>
            <person name="Deforce D."/>
            <person name="Chang C."/>
            <person name="Karol K.G."/>
            <person name="Hedrich R."/>
            <person name="Ulvskov P."/>
            <person name="Glockner G."/>
            <person name="Delwiche C.F."/>
            <person name="Petrasek J."/>
            <person name="Van de Peer Y."/>
            <person name="Friml J."/>
            <person name="Beilby M."/>
            <person name="Dolan L."/>
            <person name="Kohara Y."/>
            <person name="Sugano S."/>
            <person name="Fujiyama A."/>
            <person name="Delaux P.-M."/>
            <person name="Quint M."/>
            <person name="TheiBen G."/>
            <person name="Hagemann M."/>
            <person name="Harholt J."/>
            <person name="Dunand C."/>
            <person name="Zachgo S."/>
            <person name="Langdale J."/>
            <person name="Maumus F."/>
            <person name="Straeten D.V.D."/>
            <person name="Gould S.B."/>
            <person name="Rensing S.A."/>
        </authorList>
    </citation>
    <scope>NUCLEOTIDE SEQUENCE [LARGE SCALE GENOMIC DNA]</scope>
    <source>
        <strain evidence="2 3">S276</strain>
    </source>
</reference>
<feature type="region of interest" description="Disordered" evidence="1">
    <location>
        <begin position="213"/>
        <end position="605"/>
    </location>
</feature>
<feature type="compositionally biased region" description="Acidic residues" evidence="1">
    <location>
        <begin position="17"/>
        <end position="38"/>
    </location>
</feature>
<feature type="compositionally biased region" description="Basic and acidic residues" evidence="1">
    <location>
        <begin position="304"/>
        <end position="323"/>
    </location>
</feature>
<feature type="compositionally biased region" description="Gly residues" evidence="1">
    <location>
        <begin position="251"/>
        <end position="268"/>
    </location>
</feature>
<evidence type="ECO:0000313" key="3">
    <source>
        <dbReference type="Proteomes" id="UP000265515"/>
    </source>
</evidence>
<accession>A0A388KQT4</accession>
<feature type="compositionally biased region" description="Basic and acidic residues" evidence="1">
    <location>
        <begin position="103"/>
        <end position="124"/>
    </location>
</feature>
<feature type="compositionally biased region" description="Basic and acidic residues" evidence="1">
    <location>
        <begin position="370"/>
        <end position="386"/>
    </location>
</feature>
<feature type="compositionally biased region" description="Basic and acidic residues" evidence="1">
    <location>
        <begin position="83"/>
        <end position="92"/>
    </location>
</feature>
<feature type="compositionally biased region" description="Basic and acidic residues" evidence="1">
    <location>
        <begin position="472"/>
        <end position="483"/>
    </location>
</feature>
<feature type="compositionally biased region" description="Basic and acidic residues" evidence="1">
    <location>
        <begin position="287"/>
        <end position="296"/>
    </location>
</feature>
<dbReference type="Gramene" id="GBG72430">
    <property type="protein sequence ID" value="GBG72430"/>
    <property type="gene ID" value="CBR_g12009"/>
</dbReference>
<proteinExistence type="predicted"/>
<feature type="region of interest" description="Disordered" evidence="1">
    <location>
        <begin position="1"/>
        <end position="45"/>
    </location>
</feature>
<feature type="compositionally biased region" description="Low complexity" evidence="1">
    <location>
        <begin position="325"/>
        <end position="343"/>
    </location>
</feature>
<dbReference type="PANTHER" id="PTHR37212:SF2">
    <property type="entry name" value="ACTIN PROTEIN 2_3 COMPLEX SUBUNIT-LIKE PROTEIN"/>
    <property type="match status" value="1"/>
</dbReference>
<evidence type="ECO:0000313" key="2">
    <source>
        <dbReference type="EMBL" id="GBG72430.1"/>
    </source>
</evidence>
<feature type="compositionally biased region" description="Polar residues" evidence="1">
    <location>
        <begin position="273"/>
        <end position="282"/>
    </location>
</feature>
<dbReference type="AlphaFoldDB" id="A0A388KQT4"/>
<organism evidence="2 3">
    <name type="scientific">Chara braunii</name>
    <name type="common">Braun's stonewort</name>
    <dbReference type="NCBI Taxonomy" id="69332"/>
    <lineage>
        <taxon>Eukaryota</taxon>
        <taxon>Viridiplantae</taxon>
        <taxon>Streptophyta</taxon>
        <taxon>Charophyceae</taxon>
        <taxon>Charales</taxon>
        <taxon>Characeae</taxon>
        <taxon>Chara</taxon>
    </lineage>
</organism>
<keyword evidence="3" id="KW-1185">Reference proteome</keyword>
<name>A0A388KQT4_CHABU</name>
<dbReference type="OrthoDB" id="674980at2759"/>
<feature type="compositionally biased region" description="Polar residues" evidence="1">
    <location>
        <begin position="344"/>
        <end position="353"/>
    </location>
</feature>
<feature type="compositionally biased region" description="Basic and acidic residues" evidence="1">
    <location>
        <begin position="411"/>
        <end position="420"/>
    </location>
</feature>
<evidence type="ECO:0000256" key="1">
    <source>
        <dbReference type="SAM" id="MobiDB-lite"/>
    </source>
</evidence>